<evidence type="ECO:0000313" key="3">
    <source>
        <dbReference type="Proteomes" id="UP001597419"/>
    </source>
</evidence>
<dbReference type="PANTHER" id="PTHR43747">
    <property type="entry name" value="FAD-BINDING PROTEIN"/>
    <property type="match status" value="1"/>
</dbReference>
<comment type="caution">
    <text evidence="2">The sequence shown here is derived from an EMBL/GenBank/DDBJ whole genome shotgun (WGS) entry which is preliminary data.</text>
</comment>
<organism evidence="2 3">
    <name type="scientific">Amycolatopsis samaneae</name>
    <dbReference type="NCBI Taxonomy" id="664691"/>
    <lineage>
        <taxon>Bacteria</taxon>
        <taxon>Bacillati</taxon>
        <taxon>Actinomycetota</taxon>
        <taxon>Actinomycetes</taxon>
        <taxon>Pseudonocardiales</taxon>
        <taxon>Pseudonocardiaceae</taxon>
        <taxon>Amycolatopsis</taxon>
    </lineage>
</organism>
<dbReference type="Pfam" id="PF04820">
    <property type="entry name" value="Trp_halogenase"/>
    <property type="match status" value="1"/>
</dbReference>
<dbReference type="EMBL" id="JBHUKU010000017">
    <property type="protein sequence ID" value="MFD2462641.1"/>
    <property type="molecule type" value="Genomic_DNA"/>
</dbReference>
<dbReference type="InterPro" id="IPR033856">
    <property type="entry name" value="Trp_halogen"/>
</dbReference>
<comment type="similarity">
    <text evidence="1">Belongs to the flavin-dependent halogenase family. Bacterial tryptophan halogenase subfamily.</text>
</comment>
<dbReference type="Proteomes" id="UP001597419">
    <property type="component" value="Unassembled WGS sequence"/>
</dbReference>
<sequence length="535" mass="60115">MDNRVANVVILGGGTAGWMAAAYLGKALGRTVRVWVLESPSVPRIGVGEASIPNLQSAFFDFLGIEEDRWMRECNAAFKTGIKFVNWRTPGAGEPGPRPMGAGTDHYYHTFGLLPESHGLPLSQYWFARKYTGETDVPFDYACLAEPPIMDAKKAPRFADGRPATRYAWHFDAAHVADFLRRFATAELDVEHIEDHMVEVLRDARGYVTALRTESGRLVEGDLFVDCSGFRGLLINEAMEEPFVHMNDHLLCDSAVATAVPHDDEADGIEPYTSAIAMKSGWTWKIPMLGRFGSGYVYSSRFADQDEAIRDFCALWDLDPETTPLSRIRFRVGRNRRAWVKNVVSIGLASCFLEPLESTGIYFAYAGVYQLVKFFPDKGFAPGLRDGFNAEIEAMFDDMRDFVQAHFCFAPRRDTPFWRANAELRLSDSIREKIALYEAGIAINPPVTDESTYYANIEAEFRNFWTNGSYYCVLAGLGHLPTRPLPLVAHRQQGIERAGELFADIRRRQAELLDTLPSNYEYLRSLHRAGEPVAP</sequence>
<dbReference type="InterPro" id="IPR050816">
    <property type="entry name" value="Flavin-dep_Halogenase_NPB"/>
</dbReference>
<reference evidence="3" key="1">
    <citation type="journal article" date="2019" name="Int. J. Syst. Evol. Microbiol.">
        <title>The Global Catalogue of Microorganisms (GCM) 10K type strain sequencing project: providing services to taxonomists for standard genome sequencing and annotation.</title>
        <authorList>
            <consortium name="The Broad Institute Genomics Platform"/>
            <consortium name="The Broad Institute Genome Sequencing Center for Infectious Disease"/>
            <person name="Wu L."/>
            <person name="Ma J."/>
        </authorList>
    </citation>
    <scope>NUCLEOTIDE SEQUENCE [LARGE SCALE GENOMIC DNA]</scope>
    <source>
        <strain evidence="3">CGMCC 4.7643</strain>
    </source>
</reference>
<dbReference type="Gene3D" id="3.50.50.60">
    <property type="entry name" value="FAD/NAD(P)-binding domain"/>
    <property type="match status" value="1"/>
</dbReference>
<dbReference type="PANTHER" id="PTHR43747:SF4">
    <property type="entry name" value="FLAVIN-DEPENDENT TRYPTOPHAN HALOGENASE"/>
    <property type="match status" value="1"/>
</dbReference>
<dbReference type="RefSeq" id="WP_345403811.1">
    <property type="nucleotide sequence ID" value="NZ_BAABHG010000015.1"/>
</dbReference>
<accession>A0ABW5GP29</accession>
<keyword evidence="3" id="KW-1185">Reference proteome</keyword>
<dbReference type="PIRSF" id="PIRSF011396">
    <property type="entry name" value="Trp_halogenase"/>
    <property type="match status" value="1"/>
</dbReference>
<name>A0ABW5GP29_9PSEU</name>
<protein>
    <submittedName>
        <fullName evidence="2">Tryptophan halogenase family protein</fullName>
    </submittedName>
</protein>
<dbReference type="SUPFAM" id="SSF51905">
    <property type="entry name" value="FAD/NAD(P)-binding domain"/>
    <property type="match status" value="1"/>
</dbReference>
<evidence type="ECO:0000256" key="1">
    <source>
        <dbReference type="ARBA" id="ARBA00038396"/>
    </source>
</evidence>
<dbReference type="InterPro" id="IPR006905">
    <property type="entry name" value="Flavin_halogenase"/>
</dbReference>
<gene>
    <name evidence="2" type="ORF">ACFSYJ_28800</name>
</gene>
<proteinExistence type="inferred from homology"/>
<evidence type="ECO:0000313" key="2">
    <source>
        <dbReference type="EMBL" id="MFD2462641.1"/>
    </source>
</evidence>
<dbReference type="InterPro" id="IPR036188">
    <property type="entry name" value="FAD/NAD-bd_sf"/>
</dbReference>